<reference evidence="10" key="1">
    <citation type="journal article" date="2017" name="Genome Biol.">
        <title>Comparative genomics reveals high biological diversity and specific adaptations in the industrially and medically important fungal genus Aspergillus.</title>
        <authorList>
            <person name="de Vries R.P."/>
            <person name="Riley R."/>
            <person name="Wiebenga A."/>
            <person name="Aguilar-Osorio G."/>
            <person name="Amillis S."/>
            <person name="Uchima C.A."/>
            <person name="Anderluh G."/>
            <person name="Asadollahi M."/>
            <person name="Askin M."/>
            <person name="Barry K."/>
            <person name="Battaglia E."/>
            <person name="Bayram O."/>
            <person name="Benocci T."/>
            <person name="Braus-Stromeyer S.A."/>
            <person name="Caldana C."/>
            <person name="Canovas D."/>
            <person name="Cerqueira G.C."/>
            <person name="Chen F."/>
            <person name="Chen W."/>
            <person name="Choi C."/>
            <person name="Clum A."/>
            <person name="Dos Santos R.A."/>
            <person name="Damasio A.R."/>
            <person name="Diallinas G."/>
            <person name="Emri T."/>
            <person name="Fekete E."/>
            <person name="Flipphi M."/>
            <person name="Freyberg S."/>
            <person name="Gallo A."/>
            <person name="Gournas C."/>
            <person name="Habgood R."/>
            <person name="Hainaut M."/>
            <person name="Harispe M.L."/>
            <person name="Henrissat B."/>
            <person name="Hilden K.S."/>
            <person name="Hope R."/>
            <person name="Hossain A."/>
            <person name="Karabika E."/>
            <person name="Karaffa L."/>
            <person name="Karanyi Z."/>
            <person name="Krasevec N."/>
            <person name="Kuo A."/>
            <person name="Kusch H."/>
            <person name="LaButti K."/>
            <person name="Lagendijk E.L."/>
            <person name="Lapidus A."/>
            <person name="Levasseur A."/>
            <person name="Lindquist E."/>
            <person name="Lipzen A."/>
            <person name="Logrieco A.F."/>
            <person name="MacCabe A."/>
            <person name="Maekelae M.R."/>
            <person name="Malavazi I."/>
            <person name="Melin P."/>
            <person name="Meyer V."/>
            <person name="Mielnichuk N."/>
            <person name="Miskei M."/>
            <person name="Molnar A.P."/>
            <person name="Mule G."/>
            <person name="Ngan C.Y."/>
            <person name="Orejas M."/>
            <person name="Orosz E."/>
            <person name="Ouedraogo J.P."/>
            <person name="Overkamp K.M."/>
            <person name="Park H.-S."/>
            <person name="Perrone G."/>
            <person name="Piumi F."/>
            <person name="Punt P.J."/>
            <person name="Ram A.F."/>
            <person name="Ramon A."/>
            <person name="Rauscher S."/>
            <person name="Record E."/>
            <person name="Riano-Pachon D.M."/>
            <person name="Robert V."/>
            <person name="Roehrig J."/>
            <person name="Ruller R."/>
            <person name="Salamov A."/>
            <person name="Salih N.S."/>
            <person name="Samson R.A."/>
            <person name="Sandor E."/>
            <person name="Sanguinetti M."/>
            <person name="Schuetze T."/>
            <person name="Sepcic K."/>
            <person name="Shelest E."/>
            <person name="Sherlock G."/>
            <person name="Sophianopoulou V."/>
            <person name="Squina F.M."/>
            <person name="Sun H."/>
            <person name="Susca A."/>
            <person name="Todd R.B."/>
            <person name="Tsang A."/>
            <person name="Unkles S.E."/>
            <person name="van de Wiele N."/>
            <person name="van Rossen-Uffink D."/>
            <person name="Oliveira J.V."/>
            <person name="Vesth T.C."/>
            <person name="Visser J."/>
            <person name="Yu J.-H."/>
            <person name="Zhou M."/>
            <person name="Andersen M.R."/>
            <person name="Archer D.B."/>
            <person name="Baker S.E."/>
            <person name="Benoit I."/>
            <person name="Brakhage A.A."/>
            <person name="Braus G.H."/>
            <person name="Fischer R."/>
            <person name="Frisvad J.C."/>
            <person name="Goldman G.H."/>
            <person name="Houbraken J."/>
            <person name="Oakley B."/>
            <person name="Pocsi I."/>
            <person name="Scazzocchio C."/>
            <person name="Seiboth B."/>
            <person name="vanKuyk P.A."/>
            <person name="Wortman J."/>
            <person name="Dyer P.S."/>
            <person name="Grigoriev I.V."/>
        </authorList>
    </citation>
    <scope>NUCLEOTIDE SEQUENCE [LARGE SCALE GENOMIC DNA]</scope>
    <source>
        <strain evidence="10">ITEM 5010</strain>
    </source>
</reference>
<dbReference type="InterPro" id="IPR001128">
    <property type="entry name" value="Cyt_P450"/>
</dbReference>
<evidence type="ECO:0000256" key="5">
    <source>
        <dbReference type="ARBA" id="ARBA00023004"/>
    </source>
</evidence>
<dbReference type="Gene3D" id="1.10.630.10">
    <property type="entry name" value="Cytochrome P450"/>
    <property type="match status" value="1"/>
</dbReference>
<comment type="cofactor">
    <cofactor evidence="1 7">
        <name>heme</name>
        <dbReference type="ChEBI" id="CHEBI:30413"/>
    </cofactor>
</comment>
<dbReference type="GO" id="GO:0005506">
    <property type="term" value="F:iron ion binding"/>
    <property type="evidence" value="ECO:0007669"/>
    <property type="project" value="InterPro"/>
</dbReference>
<dbReference type="EMBL" id="KV907516">
    <property type="protein sequence ID" value="OOF90570.1"/>
    <property type="molecule type" value="Genomic_DNA"/>
</dbReference>
<dbReference type="GO" id="GO:0016705">
    <property type="term" value="F:oxidoreductase activity, acting on paired donors, with incorporation or reduction of molecular oxygen"/>
    <property type="evidence" value="ECO:0007669"/>
    <property type="project" value="InterPro"/>
</dbReference>
<feature type="binding site" description="axial binding residue" evidence="7">
    <location>
        <position position="454"/>
    </location>
    <ligand>
        <name>heme</name>
        <dbReference type="ChEBI" id="CHEBI:30413"/>
    </ligand>
    <ligandPart>
        <name>Fe</name>
        <dbReference type="ChEBI" id="CHEBI:18248"/>
    </ligandPart>
</feature>
<protein>
    <recommendedName>
        <fullName evidence="11">Cytochrome P450</fullName>
    </recommendedName>
</protein>
<dbReference type="SUPFAM" id="SSF48264">
    <property type="entry name" value="Cytochrome P450"/>
    <property type="match status" value="1"/>
</dbReference>
<keyword evidence="5 7" id="KW-0408">Iron</keyword>
<keyword evidence="10" id="KW-1185">Reference proteome</keyword>
<keyword evidence="4 8" id="KW-0560">Oxidoreductase</keyword>
<organism evidence="9 10">
    <name type="scientific">Aspergillus carbonarius (strain ITEM 5010)</name>
    <dbReference type="NCBI Taxonomy" id="602072"/>
    <lineage>
        <taxon>Eukaryota</taxon>
        <taxon>Fungi</taxon>
        <taxon>Dikarya</taxon>
        <taxon>Ascomycota</taxon>
        <taxon>Pezizomycotina</taxon>
        <taxon>Eurotiomycetes</taxon>
        <taxon>Eurotiomycetidae</taxon>
        <taxon>Eurotiales</taxon>
        <taxon>Aspergillaceae</taxon>
        <taxon>Aspergillus</taxon>
        <taxon>Aspergillus subgen. Circumdati</taxon>
    </lineage>
</organism>
<evidence type="ECO:0000256" key="2">
    <source>
        <dbReference type="ARBA" id="ARBA00010617"/>
    </source>
</evidence>
<comment type="similarity">
    <text evidence="2 8">Belongs to the cytochrome P450 family.</text>
</comment>
<gene>
    <name evidence="9" type="ORF">ASPCADRAFT_10483</name>
</gene>
<dbReference type="Pfam" id="PF00067">
    <property type="entry name" value="p450"/>
    <property type="match status" value="1"/>
</dbReference>
<evidence type="ECO:0000256" key="7">
    <source>
        <dbReference type="PIRSR" id="PIRSR602403-1"/>
    </source>
</evidence>
<dbReference type="STRING" id="602072.A0A1R3R7Y1"/>
<dbReference type="PANTHER" id="PTHR46206:SF7">
    <property type="entry name" value="P450, PUTATIVE (EUROFUNG)-RELATED"/>
    <property type="match status" value="1"/>
</dbReference>
<proteinExistence type="inferred from homology"/>
<dbReference type="PROSITE" id="PS00086">
    <property type="entry name" value="CYTOCHROME_P450"/>
    <property type="match status" value="1"/>
</dbReference>
<keyword evidence="7 8" id="KW-0349">Heme</keyword>
<keyword evidence="6 8" id="KW-0503">Monooxygenase</keyword>
<evidence type="ECO:0000256" key="3">
    <source>
        <dbReference type="ARBA" id="ARBA00022723"/>
    </source>
</evidence>
<evidence type="ECO:0008006" key="11">
    <source>
        <dbReference type="Google" id="ProtNLM"/>
    </source>
</evidence>
<dbReference type="InterPro" id="IPR002403">
    <property type="entry name" value="Cyt_P450_E_grp-IV"/>
</dbReference>
<dbReference type="InterPro" id="IPR017972">
    <property type="entry name" value="Cyt_P450_CS"/>
</dbReference>
<dbReference type="PANTHER" id="PTHR46206">
    <property type="entry name" value="CYTOCHROME P450"/>
    <property type="match status" value="1"/>
</dbReference>
<evidence type="ECO:0000313" key="10">
    <source>
        <dbReference type="Proteomes" id="UP000188318"/>
    </source>
</evidence>
<dbReference type="PRINTS" id="PR00465">
    <property type="entry name" value="EP450IV"/>
</dbReference>
<keyword evidence="3 7" id="KW-0479">Metal-binding</keyword>
<sequence>MDYQTLFEFPHVLQTFTFVVLVYVAFQCVLRAKEWALFTKLPTIQQDGSSKGWRMMYLDSARKLYQQGYERFKDQVWVMPTSDGRRNVVVPGQFLAELNTLPESMISFPAAVHTTELMEAKYTKIAPDEPLAPYSIKADLNPALSRLSPIIYEEVERAIQDELPRCSDWTPVLIYPKLVNIIAKVSGRIFVGPELCRNAEYLDTAINYTTELVNAIQAVKRMKPWLRPFLASRLPEVRKVQERQAVAAKFFEPIIQARRTAAQDPHHEKPNDMLQWFLDRSADYGIQCTQRIVNLQLLVIFGGIHNTTVTATNILYTLSVSREYLPPLREEISTIIADTPRDGINSRILQRMEKLDSFMKETIRIYPPELTSFSRKTVQGITLSNGQYIPRDTFVETPSDAIAHDRSTYLDGDGFDGFRYYKLRQGATPAQQARNQFVTSNDQNLVFGFGKHACPGRFLAAAEIKLIIATILMEYDFKNEGDGTVRYPNCVFGRMNVPDASRSLLFRERKV</sequence>
<evidence type="ECO:0000313" key="9">
    <source>
        <dbReference type="EMBL" id="OOF90570.1"/>
    </source>
</evidence>
<dbReference type="Proteomes" id="UP000188318">
    <property type="component" value="Unassembled WGS sequence"/>
</dbReference>
<dbReference type="VEuPathDB" id="FungiDB:ASPCADRAFT_10483"/>
<evidence type="ECO:0000256" key="6">
    <source>
        <dbReference type="ARBA" id="ARBA00023033"/>
    </source>
</evidence>
<dbReference type="OMA" id="MLQWMIT"/>
<name>A0A1R3R7Y1_ASPC5</name>
<evidence type="ECO:0000256" key="1">
    <source>
        <dbReference type="ARBA" id="ARBA00001971"/>
    </source>
</evidence>
<evidence type="ECO:0000256" key="4">
    <source>
        <dbReference type="ARBA" id="ARBA00023002"/>
    </source>
</evidence>
<evidence type="ECO:0000256" key="8">
    <source>
        <dbReference type="RuleBase" id="RU000461"/>
    </source>
</evidence>
<dbReference type="InterPro" id="IPR036396">
    <property type="entry name" value="Cyt_P450_sf"/>
</dbReference>
<accession>A0A1R3R7Y1</accession>
<dbReference type="GO" id="GO:0019748">
    <property type="term" value="P:secondary metabolic process"/>
    <property type="evidence" value="ECO:0007669"/>
    <property type="project" value="UniProtKB-ARBA"/>
</dbReference>
<dbReference type="GO" id="GO:0004497">
    <property type="term" value="F:monooxygenase activity"/>
    <property type="evidence" value="ECO:0007669"/>
    <property type="project" value="UniProtKB-KW"/>
</dbReference>
<dbReference type="OrthoDB" id="1844152at2759"/>
<dbReference type="CDD" id="cd11041">
    <property type="entry name" value="CYP503A1-like"/>
    <property type="match status" value="1"/>
</dbReference>
<dbReference type="GO" id="GO:0020037">
    <property type="term" value="F:heme binding"/>
    <property type="evidence" value="ECO:0007669"/>
    <property type="project" value="InterPro"/>
</dbReference>
<dbReference type="AlphaFoldDB" id="A0A1R3R7Y1"/>